<dbReference type="GO" id="GO:0008061">
    <property type="term" value="F:chitin binding"/>
    <property type="evidence" value="ECO:0007669"/>
    <property type="project" value="UniProtKB-KW"/>
</dbReference>
<dbReference type="Gene3D" id="3.10.50.10">
    <property type="match status" value="1"/>
</dbReference>
<evidence type="ECO:0000313" key="6">
    <source>
        <dbReference type="Proteomes" id="UP000319663"/>
    </source>
</evidence>
<dbReference type="Gene3D" id="3.20.20.80">
    <property type="entry name" value="Glycosidases"/>
    <property type="match status" value="1"/>
</dbReference>
<sequence length="348" mass="38898">MEETLWAQDIPGIPADSLDSPQNYPEFLRLVRSQFPSSKSLSIAAPASYWYLRAFPIKEMATVVDYIVYMIYDLHGQWDYDRTYAEMSKQRLSPQPSQQDRDCICTGNDYQGGRAGKQVVASLALYGCSVKMAEANYTGPECLFTGPDSGAEAGECTQMPSYLANYEMYEILVQAENPDLYSNISTIQYEDEGDVLIYNEMNWASWLSPSSYASRRSWTDGLNFSSTSNWAVDLNQTYFNNSTGDLLSTGLEDSFDMCDYSKTFDSLDDPLSPEQFAVLRLCCLLYSILCSELNSTDDNLTIAEKTTALTLSGSDSYEGTLATASLSPNWVTFGDYEKDVLFVTPHVS</sequence>
<evidence type="ECO:0000313" key="5">
    <source>
        <dbReference type="EMBL" id="TQB76069.1"/>
    </source>
</evidence>
<dbReference type="InterPro" id="IPR017853">
    <property type="entry name" value="GH"/>
</dbReference>
<accession>A0A507R600</accession>
<keyword evidence="6" id="KW-1185">Reference proteome</keyword>
<comment type="similarity">
    <text evidence="1">Belongs to the glycosyl hydrolase 18 family. Chitinase class V subfamily.</text>
</comment>
<evidence type="ECO:0000259" key="4">
    <source>
        <dbReference type="Pfam" id="PF00704"/>
    </source>
</evidence>
<dbReference type="Pfam" id="PF00704">
    <property type="entry name" value="Glyco_hydro_18"/>
    <property type="match status" value="1"/>
</dbReference>
<dbReference type="STRING" id="5098.A0A507R600"/>
<gene>
    <name evidence="5" type="ORF">MPDQ_000833</name>
</gene>
<name>A0A507R600_MONPU</name>
<dbReference type="PANTHER" id="PTHR47700:SF2">
    <property type="entry name" value="CHITINASE"/>
    <property type="match status" value="1"/>
</dbReference>
<dbReference type="EMBL" id="VIFY01000012">
    <property type="protein sequence ID" value="TQB76069.1"/>
    <property type="molecule type" value="Genomic_DNA"/>
</dbReference>
<keyword evidence="3" id="KW-0843">Virulence</keyword>
<evidence type="ECO:0000256" key="3">
    <source>
        <dbReference type="ARBA" id="ARBA00023026"/>
    </source>
</evidence>
<protein>
    <recommendedName>
        <fullName evidence="4">GH18 domain-containing protein</fullName>
    </recommendedName>
</protein>
<dbReference type="InterPro" id="IPR029070">
    <property type="entry name" value="Chitinase_insertion_sf"/>
</dbReference>
<proteinExistence type="inferred from homology"/>
<dbReference type="InterPro" id="IPR053214">
    <property type="entry name" value="LysM12-like"/>
</dbReference>
<reference evidence="5 6" key="1">
    <citation type="submission" date="2019-06" db="EMBL/GenBank/DDBJ databases">
        <title>Wine fermentation using esterase from Monascus purpureus.</title>
        <authorList>
            <person name="Geng C."/>
            <person name="Zhang Y."/>
        </authorList>
    </citation>
    <scope>NUCLEOTIDE SEQUENCE [LARGE SCALE GENOMIC DNA]</scope>
    <source>
        <strain evidence="5">HQ1</strain>
    </source>
</reference>
<keyword evidence="2" id="KW-0147">Chitin-binding</keyword>
<dbReference type="SUPFAM" id="SSF51445">
    <property type="entry name" value="(Trans)glycosidases"/>
    <property type="match status" value="1"/>
</dbReference>
<organism evidence="5 6">
    <name type="scientific">Monascus purpureus</name>
    <name type="common">Red mold</name>
    <name type="synonym">Monascus anka</name>
    <dbReference type="NCBI Taxonomy" id="5098"/>
    <lineage>
        <taxon>Eukaryota</taxon>
        <taxon>Fungi</taxon>
        <taxon>Dikarya</taxon>
        <taxon>Ascomycota</taxon>
        <taxon>Pezizomycotina</taxon>
        <taxon>Eurotiomycetes</taxon>
        <taxon>Eurotiomycetidae</taxon>
        <taxon>Eurotiales</taxon>
        <taxon>Aspergillaceae</taxon>
        <taxon>Monascus</taxon>
    </lineage>
</organism>
<dbReference type="PANTHER" id="PTHR47700">
    <property type="entry name" value="V CHITINASE, PUTATIVE (AFU_ORTHOLOGUE AFUA_6G13720)-RELATED"/>
    <property type="match status" value="1"/>
</dbReference>
<dbReference type="InterPro" id="IPR001223">
    <property type="entry name" value="Glyco_hydro18_cat"/>
</dbReference>
<evidence type="ECO:0000256" key="2">
    <source>
        <dbReference type="ARBA" id="ARBA00022669"/>
    </source>
</evidence>
<dbReference type="Proteomes" id="UP000319663">
    <property type="component" value="Unassembled WGS sequence"/>
</dbReference>
<evidence type="ECO:0000256" key="1">
    <source>
        <dbReference type="ARBA" id="ARBA00008682"/>
    </source>
</evidence>
<comment type="caution">
    <text evidence="5">The sequence shown here is derived from an EMBL/GenBank/DDBJ whole genome shotgun (WGS) entry which is preliminary data.</text>
</comment>
<dbReference type="AlphaFoldDB" id="A0A507R600"/>
<dbReference type="GO" id="GO:0005975">
    <property type="term" value="P:carbohydrate metabolic process"/>
    <property type="evidence" value="ECO:0007669"/>
    <property type="project" value="InterPro"/>
</dbReference>
<feature type="domain" description="GH18" evidence="4">
    <location>
        <begin position="20"/>
        <end position="233"/>
    </location>
</feature>